<protein>
    <recommendedName>
        <fullName evidence="1">Transcriptional repressor PaaX-like C-terminal domain-containing protein</fullName>
    </recommendedName>
</protein>
<dbReference type="PANTHER" id="PTHR30319">
    <property type="entry name" value="PHENYLACETIC ACID REGULATOR-RELATED TRANSCRIPTIONAL REPRESSOR"/>
    <property type="match status" value="1"/>
</dbReference>
<dbReference type="Pfam" id="PF08223">
    <property type="entry name" value="PaaX_C"/>
    <property type="match status" value="1"/>
</dbReference>
<evidence type="ECO:0000259" key="1">
    <source>
        <dbReference type="Pfam" id="PF08223"/>
    </source>
</evidence>
<organism evidence="2">
    <name type="scientific">marine sediment metagenome</name>
    <dbReference type="NCBI Taxonomy" id="412755"/>
    <lineage>
        <taxon>unclassified sequences</taxon>
        <taxon>metagenomes</taxon>
        <taxon>ecological metagenomes</taxon>
    </lineage>
</organism>
<evidence type="ECO:0000313" key="2">
    <source>
        <dbReference type="EMBL" id="GAH63284.1"/>
    </source>
</evidence>
<dbReference type="GO" id="GO:0006351">
    <property type="term" value="P:DNA-templated transcription"/>
    <property type="evidence" value="ECO:0007669"/>
    <property type="project" value="TreeGrafter"/>
</dbReference>
<reference evidence="2" key="1">
    <citation type="journal article" date="2014" name="Front. Microbiol.">
        <title>High frequency of phylogenetically diverse reductive dehalogenase-homologous genes in deep subseafloor sedimentary metagenomes.</title>
        <authorList>
            <person name="Kawai M."/>
            <person name="Futagami T."/>
            <person name="Toyoda A."/>
            <person name="Takaki Y."/>
            <person name="Nishi S."/>
            <person name="Hori S."/>
            <person name="Arai W."/>
            <person name="Tsubouchi T."/>
            <person name="Morono Y."/>
            <person name="Uchiyama I."/>
            <person name="Ito T."/>
            <person name="Fujiyama A."/>
            <person name="Inagaki F."/>
            <person name="Takami H."/>
        </authorList>
    </citation>
    <scope>NUCLEOTIDE SEQUENCE</scope>
    <source>
        <strain evidence="2">Expedition CK06-06</strain>
    </source>
</reference>
<feature type="non-terminal residue" evidence="2">
    <location>
        <position position="1"/>
    </location>
</feature>
<accession>X1IB01</accession>
<name>X1IB01_9ZZZZ</name>
<dbReference type="Gene3D" id="1.20.58.1460">
    <property type="match status" value="1"/>
</dbReference>
<sequence length="85" mass="9688">LIHEYRKLPFFDPDLPLELLPENWLRPQAAALFNEYHGLLTEKANEYFDSVSENYEAQGGLKQKGPKALTKDLVEAGAKRAEKSK</sequence>
<comment type="caution">
    <text evidence="2">The sequence shown here is derived from an EMBL/GenBank/DDBJ whole genome shotgun (WGS) entry which is preliminary data.</text>
</comment>
<dbReference type="EMBL" id="BARU01029094">
    <property type="protein sequence ID" value="GAH63284.1"/>
    <property type="molecule type" value="Genomic_DNA"/>
</dbReference>
<dbReference type="AlphaFoldDB" id="X1IB01"/>
<gene>
    <name evidence="2" type="ORF">S03H2_46351</name>
</gene>
<proteinExistence type="predicted"/>
<dbReference type="InterPro" id="IPR013225">
    <property type="entry name" value="PaaX_C"/>
</dbReference>
<feature type="domain" description="Transcriptional repressor PaaX-like C-terminal" evidence="1">
    <location>
        <begin position="1"/>
        <end position="49"/>
    </location>
</feature>
<dbReference type="PANTHER" id="PTHR30319:SF1">
    <property type="entry name" value="TRANSCRIPTIONAL REPRESSOR PAAX"/>
    <property type="match status" value="1"/>
</dbReference>